<dbReference type="InterPro" id="IPR002885">
    <property type="entry name" value="PPR_rpt"/>
</dbReference>
<dbReference type="AlphaFoldDB" id="A0A7J6VRZ1"/>
<feature type="repeat" description="PPR" evidence="3">
    <location>
        <begin position="502"/>
        <end position="536"/>
    </location>
</feature>
<keyword evidence="2" id="KW-0677">Repeat</keyword>
<reference evidence="5 6" key="1">
    <citation type="submission" date="2020-06" db="EMBL/GenBank/DDBJ databases">
        <title>Transcriptomic and genomic resources for Thalictrum thalictroides and T. hernandezii: Facilitating candidate gene discovery in an emerging model plant lineage.</title>
        <authorList>
            <person name="Arias T."/>
            <person name="Riano-Pachon D.M."/>
            <person name="Di Stilio V.S."/>
        </authorList>
    </citation>
    <scope>NUCLEOTIDE SEQUENCE [LARGE SCALE GENOMIC DNA]</scope>
    <source>
        <strain evidence="6">cv. WT478/WT964</strain>
        <tissue evidence="5">Leaves</tissue>
    </source>
</reference>
<feature type="repeat" description="PPR" evidence="3">
    <location>
        <begin position="467"/>
        <end position="501"/>
    </location>
</feature>
<dbReference type="NCBIfam" id="TIGR00756">
    <property type="entry name" value="PPR"/>
    <property type="match status" value="4"/>
</dbReference>
<evidence type="ECO:0000256" key="1">
    <source>
        <dbReference type="ARBA" id="ARBA00007626"/>
    </source>
</evidence>
<comment type="similarity">
    <text evidence="1">Belongs to the PPR family. P subfamily.</text>
</comment>
<proteinExistence type="inferred from homology"/>
<feature type="compositionally biased region" description="Polar residues" evidence="4">
    <location>
        <begin position="80"/>
        <end position="99"/>
    </location>
</feature>
<dbReference type="PANTHER" id="PTHR47939:SF10">
    <property type="entry name" value="PENTACOTRIPEPTIDE-REPEAT REGION OF PRORP DOMAIN-CONTAINING PROTEIN"/>
    <property type="match status" value="1"/>
</dbReference>
<dbReference type="PANTHER" id="PTHR47939">
    <property type="entry name" value="MEMBRANE-ASSOCIATED SALT-INDUCIBLE PROTEIN-LIKE"/>
    <property type="match status" value="1"/>
</dbReference>
<evidence type="ECO:0000256" key="3">
    <source>
        <dbReference type="PROSITE-ProRule" id="PRU00708"/>
    </source>
</evidence>
<dbReference type="EMBL" id="JABWDY010027933">
    <property type="protein sequence ID" value="KAF5187497.1"/>
    <property type="molecule type" value="Genomic_DNA"/>
</dbReference>
<gene>
    <name evidence="5" type="ORF">FRX31_022915</name>
</gene>
<dbReference type="Pfam" id="PF13041">
    <property type="entry name" value="PPR_2"/>
    <property type="match status" value="2"/>
</dbReference>
<evidence type="ECO:0000313" key="5">
    <source>
        <dbReference type="EMBL" id="KAF5187497.1"/>
    </source>
</evidence>
<organism evidence="5 6">
    <name type="scientific">Thalictrum thalictroides</name>
    <name type="common">Rue-anemone</name>
    <name type="synonym">Anemone thalictroides</name>
    <dbReference type="NCBI Taxonomy" id="46969"/>
    <lineage>
        <taxon>Eukaryota</taxon>
        <taxon>Viridiplantae</taxon>
        <taxon>Streptophyta</taxon>
        <taxon>Embryophyta</taxon>
        <taxon>Tracheophyta</taxon>
        <taxon>Spermatophyta</taxon>
        <taxon>Magnoliopsida</taxon>
        <taxon>Ranunculales</taxon>
        <taxon>Ranunculaceae</taxon>
        <taxon>Thalictroideae</taxon>
        <taxon>Thalictrum</taxon>
    </lineage>
</organism>
<dbReference type="InterPro" id="IPR011990">
    <property type="entry name" value="TPR-like_helical_dom_sf"/>
</dbReference>
<evidence type="ECO:0000313" key="6">
    <source>
        <dbReference type="Proteomes" id="UP000554482"/>
    </source>
</evidence>
<keyword evidence="6" id="KW-1185">Reference proteome</keyword>
<feature type="repeat" description="PPR" evidence="3">
    <location>
        <begin position="432"/>
        <end position="466"/>
    </location>
</feature>
<evidence type="ECO:0000256" key="4">
    <source>
        <dbReference type="SAM" id="MobiDB-lite"/>
    </source>
</evidence>
<feature type="repeat" description="PPR" evidence="3">
    <location>
        <begin position="572"/>
        <end position="607"/>
    </location>
</feature>
<dbReference type="Proteomes" id="UP000554482">
    <property type="component" value="Unassembled WGS sequence"/>
</dbReference>
<dbReference type="InterPro" id="IPR050667">
    <property type="entry name" value="PPR-containing_protein"/>
</dbReference>
<dbReference type="Gene3D" id="1.25.40.10">
    <property type="entry name" value="Tetratricopeptide repeat domain"/>
    <property type="match status" value="2"/>
</dbReference>
<dbReference type="OrthoDB" id="185373at2759"/>
<dbReference type="Pfam" id="PF01535">
    <property type="entry name" value="PPR"/>
    <property type="match status" value="1"/>
</dbReference>
<comment type="caution">
    <text evidence="5">The sequence shown here is derived from an EMBL/GenBank/DDBJ whole genome shotgun (WGS) entry which is preliminary data.</text>
</comment>
<protein>
    <submittedName>
        <fullName evidence="5">Pentatricopeptide repeat-containing protein</fullName>
    </submittedName>
</protein>
<feature type="region of interest" description="Disordered" evidence="4">
    <location>
        <begin position="78"/>
        <end position="99"/>
    </location>
</feature>
<feature type="repeat" description="PPR" evidence="3">
    <location>
        <begin position="537"/>
        <end position="571"/>
    </location>
</feature>
<evidence type="ECO:0000256" key="2">
    <source>
        <dbReference type="ARBA" id="ARBA00022737"/>
    </source>
</evidence>
<accession>A0A7J6VRZ1</accession>
<name>A0A7J6VRZ1_THATH</name>
<dbReference type="PROSITE" id="PS51375">
    <property type="entry name" value="PPR"/>
    <property type="match status" value="5"/>
</dbReference>
<sequence length="635" mass="72116">MWKANLIIRYSRQAAPLIRNQIDSKTQTLISFPTSHLSTFLNQNPRFFSIDSNQNFQNDEAPIFQEDSDYPSVNIFDENPSFTSQETETPNSFQQESDYPSVNIFDENPSFTSQETETPNSFQQESDYPSVNIFYENPSFISQKSETPLPGFDGSFGFTSQVSVQDENPSFVSQDNVVGNEKVAEISAEKFENVLSVLQSSVDGSMEGRLDSMRLYLSEEFMLRVIETPLVPGDSLVRFFKWAFQKPEFSTTTLILDSLVKAVGKGLRKREVYALWDLVKDFSDEKKCLLTTEILNEFISLFWKLGKGKAGLEVFDKFEEFACEWNADSYYLTIQALCRRKIFDWAWPVCEKMLNAGALPESKKISNIISCFCKGNKAKDAHLVYLMAKEKKICLPKSCVNFLIISLYREDDTVKLALDLLGDFSGKDRKYAIKPFACVVRGLCRIEDTEEAKKLLLKMIDEGPPPSNAVFNFVINGLSKAGEMDEVMGLVKLMESRGLRPDVYTYSVIISGYVKGGEMEEARKVLSEAQKKHSKLCPTTFHTLTRGYCKLGEFDKAIELLNGMKESGVEPNSDEYNKMIRSLCLKAVDWRTAEKLLEEMKEKGLYLKESTKGLVRAVKELEEQELGEEIVSIEA</sequence>